<evidence type="ECO:0000313" key="9">
    <source>
        <dbReference type="Proteomes" id="UP000009169"/>
    </source>
</evidence>
<evidence type="ECO:0000256" key="3">
    <source>
        <dbReference type="ARBA" id="ARBA00022946"/>
    </source>
</evidence>
<dbReference type="InterPro" id="IPR045293">
    <property type="entry name" value="Complex1_LYR_LYRM2"/>
</dbReference>
<protein>
    <recommendedName>
        <fullName evidence="5">LYR motif-containing protein 2</fullName>
    </recommendedName>
</protein>
<keyword evidence="9" id="KW-1185">Reference proteome</keyword>
<evidence type="ECO:0000256" key="4">
    <source>
        <dbReference type="ARBA" id="ARBA00023128"/>
    </source>
</evidence>
<comment type="function">
    <text evidence="6">Involved in efficient integration of the N-module into mitochondrial respiratory chain complex I.</text>
</comment>
<dbReference type="InterPro" id="IPR008011">
    <property type="entry name" value="Complex1_LYR_dom"/>
</dbReference>
<dbReference type="eggNOG" id="ENOG502SAMX">
    <property type="taxonomic scope" value="Eukaryota"/>
</dbReference>
<sequence length="90" mass="10435">MQGTIRLLAGAARPGSRLKSPPLNLDQFIIRQRVLSLWREILRSTKRIPNSSTKHELRSFARGEFERHKNVTDVVCQKVHDVSSDWKDRV</sequence>
<evidence type="ECO:0000256" key="5">
    <source>
        <dbReference type="ARBA" id="ARBA00026235"/>
    </source>
</evidence>
<proteinExistence type="inferred from homology"/>
<dbReference type="EMBL" id="DS995719">
    <property type="protein sequence ID" value="EGE01708.1"/>
    <property type="molecule type" value="Genomic_DNA"/>
</dbReference>
<evidence type="ECO:0000256" key="2">
    <source>
        <dbReference type="ARBA" id="ARBA00009508"/>
    </source>
</evidence>
<dbReference type="Pfam" id="PF05347">
    <property type="entry name" value="Complex1_LYR"/>
    <property type="match status" value="1"/>
</dbReference>
<dbReference type="PANTHER" id="PTHR13675:SF0">
    <property type="entry name" value="LYR MOTIF-CONTAINING PROTEIN 2"/>
    <property type="match status" value="1"/>
</dbReference>
<feature type="domain" description="Complex 1 LYR protein" evidence="7">
    <location>
        <begin position="32"/>
        <end position="73"/>
    </location>
</feature>
<dbReference type="CDD" id="cd20262">
    <property type="entry name" value="Complex1_LYR_LYRM2"/>
    <property type="match status" value="1"/>
</dbReference>
<dbReference type="GO" id="GO:0005739">
    <property type="term" value="C:mitochondrion"/>
    <property type="evidence" value="ECO:0007669"/>
    <property type="project" value="UniProtKB-SubCell"/>
</dbReference>
<dbReference type="Proteomes" id="UP000009169">
    <property type="component" value="Unassembled WGS sequence"/>
</dbReference>
<name>F2PIE6_TRIEC</name>
<keyword evidence="3" id="KW-0809">Transit peptide</keyword>
<keyword evidence="4" id="KW-0496">Mitochondrion</keyword>
<dbReference type="HOGENOM" id="CLU_151409_0_1_1"/>
<dbReference type="PANTHER" id="PTHR13675">
    <property type="entry name" value="LYR MOTIF-CONTAINING PROTEIN 2"/>
    <property type="match status" value="1"/>
</dbReference>
<dbReference type="VEuPathDB" id="FungiDB:TEQG_08586"/>
<organism evidence="8 9">
    <name type="scientific">Trichophyton equinum (strain ATCC MYA-4606 / CBS 127.97)</name>
    <name type="common">Horse ringworm fungus</name>
    <dbReference type="NCBI Taxonomy" id="559882"/>
    <lineage>
        <taxon>Eukaryota</taxon>
        <taxon>Fungi</taxon>
        <taxon>Dikarya</taxon>
        <taxon>Ascomycota</taxon>
        <taxon>Pezizomycotina</taxon>
        <taxon>Eurotiomycetes</taxon>
        <taxon>Eurotiomycetidae</taxon>
        <taxon>Onygenales</taxon>
        <taxon>Arthrodermataceae</taxon>
        <taxon>Trichophyton</taxon>
    </lineage>
</organism>
<comment type="similarity">
    <text evidence="2">Belongs to the complex I LYR family.</text>
</comment>
<evidence type="ECO:0000256" key="6">
    <source>
        <dbReference type="ARBA" id="ARBA00044735"/>
    </source>
</evidence>
<dbReference type="AlphaFoldDB" id="F2PIE6"/>
<accession>F2PIE6</accession>
<comment type="subcellular location">
    <subcellularLocation>
        <location evidence="1">Mitochondrion</location>
    </subcellularLocation>
</comment>
<dbReference type="OrthoDB" id="74240at2759"/>
<evidence type="ECO:0000313" key="8">
    <source>
        <dbReference type="EMBL" id="EGE01708.1"/>
    </source>
</evidence>
<reference evidence="9" key="1">
    <citation type="journal article" date="2012" name="MBio">
        <title>Comparative genome analysis of Trichophyton rubrum and related dermatophytes reveals candidate genes involved in infection.</title>
        <authorList>
            <person name="Martinez D.A."/>
            <person name="Oliver B.G."/>
            <person name="Graeser Y."/>
            <person name="Goldberg J.M."/>
            <person name="Li W."/>
            <person name="Martinez-Rossi N.M."/>
            <person name="Monod M."/>
            <person name="Shelest E."/>
            <person name="Barton R.C."/>
            <person name="Birch E."/>
            <person name="Brakhage A.A."/>
            <person name="Chen Z."/>
            <person name="Gurr S.J."/>
            <person name="Heiman D."/>
            <person name="Heitman J."/>
            <person name="Kosti I."/>
            <person name="Rossi A."/>
            <person name="Saif S."/>
            <person name="Samalova M."/>
            <person name="Saunders C.W."/>
            <person name="Shea T."/>
            <person name="Summerbell R.C."/>
            <person name="Xu J."/>
            <person name="Young S."/>
            <person name="Zeng Q."/>
            <person name="Birren B.W."/>
            <person name="Cuomo C.A."/>
            <person name="White T.C."/>
        </authorList>
    </citation>
    <scope>NUCLEOTIDE SEQUENCE [LARGE SCALE GENOMIC DNA]</scope>
    <source>
        <strain evidence="9">ATCC MYA-4606 / CBS 127.97</strain>
    </source>
</reference>
<evidence type="ECO:0000259" key="7">
    <source>
        <dbReference type="Pfam" id="PF05347"/>
    </source>
</evidence>
<gene>
    <name evidence="8" type="ORF">TEQG_08586</name>
</gene>
<evidence type="ECO:0000256" key="1">
    <source>
        <dbReference type="ARBA" id="ARBA00004173"/>
    </source>
</evidence>